<dbReference type="AlphaFoldDB" id="A0A8H8X0S7"/>
<keyword evidence="2" id="KW-1133">Transmembrane helix</keyword>
<dbReference type="RefSeq" id="WP_207184115.1">
    <property type="nucleotide sequence ID" value="NZ_AP024148.1"/>
</dbReference>
<protein>
    <submittedName>
        <fullName evidence="3">Uncharacterized protein</fullName>
    </submittedName>
</protein>
<sequence length="113" mass="12435">MGATQHGPAHRREGFVLRPDPSREATRQKRQDPHASSPSQVCIGSGLWIIRRWAGKANIKKNLWGSDMDRDRIVYIIKLALVLIGMSVLLPACVSTGSSTSGHVDARLREHGV</sequence>
<dbReference type="EMBL" id="AP024148">
    <property type="protein sequence ID" value="BCM88013.1"/>
    <property type="molecule type" value="Genomic_DNA"/>
</dbReference>
<feature type="region of interest" description="Disordered" evidence="1">
    <location>
        <begin position="1"/>
        <end position="40"/>
    </location>
</feature>
<gene>
    <name evidence="3" type="ORF">mvi_64740</name>
</gene>
<accession>A0A8H8X0S7</accession>
<evidence type="ECO:0000256" key="2">
    <source>
        <dbReference type="SAM" id="Phobius"/>
    </source>
</evidence>
<evidence type="ECO:0000313" key="4">
    <source>
        <dbReference type="Proteomes" id="UP000663508"/>
    </source>
</evidence>
<evidence type="ECO:0000313" key="3">
    <source>
        <dbReference type="EMBL" id="BCM88013.1"/>
    </source>
</evidence>
<dbReference type="KEGG" id="mind:mvi_64740"/>
<organism evidence="3 4">
    <name type="scientific">Methylobacterium indicum</name>
    <dbReference type="NCBI Taxonomy" id="1775910"/>
    <lineage>
        <taxon>Bacteria</taxon>
        <taxon>Pseudomonadati</taxon>
        <taxon>Pseudomonadota</taxon>
        <taxon>Alphaproteobacteria</taxon>
        <taxon>Hyphomicrobiales</taxon>
        <taxon>Methylobacteriaceae</taxon>
        <taxon>Methylobacterium</taxon>
    </lineage>
</organism>
<keyword evidence="3" id="KW-0614">Plasmid</keyword>
<feature type="compositionally biased region" description="Basic and acidic residues" evidence="1">
    <location>
        <begin position="10"/>
        <end position="33"/>
    </location>
</feature>
<geneLocation type="plasmid" evidence="3 4">
    <name>pVL1_3</name>
</geneLocation>
<keyword evidence="2" id="KW-0472">Membrane</keyword>
<dbReference type="Proteomes" id="UP000663508">
    <property type="component" value="Plasmid pVL1_3"/>
</dbReference>
<evidence type="ECO:0000256" key="1">
    <source>
        <dbReference type="SAM" id="MobiDB-lite"/>
    </source>
</evidence>
<reference evidence="3" key="1">
    <citation type="submission" date="2020-11" db="EMBL/GenBank/DDBJ databases">
        <title>Complete genome sequence of a novel pathogenic Methylobacterium strain isolated from rice in Vietnam.</title>
        <authorList>
            <person name="Lai K."/>
            <person name="Okazaki S."/>
            <person name="Higashi K."/>
            <person name="Mori H."/>
            <person name="Toyoda A."/>
            <person name="Kurokawa K."/>
        </authorList>
    </citation>
    <scope>NUCLEOTIDE SEQUENCE</scope>
    <source>
        <strain evidence="3">VL1</strain>
        <plasmid evidence="3">pVL1_3</plasmid>
    </source>
</reference>
<name>A0A8H8X0S7_9HYPH</name>
<feature type="transmembrane region" description="Helical" evidence="2">
    <location>
        <begin position="73"/>
        <end position="92"/>
    </location>
</feature>
<keyword evidence="2" id="KW-0812">Transmembrane</keyword>
<proteinExistence type="predicted"/>